<dbReference type="CDD" id="cd17039">
    <property type="entry name" value="Ubl_ubiquitin_like"/>
    <property type="match status" value="1"/>
</dbReference>
<feature type="domain" description="Ubiquitin-like" evidence="3">
    <location>
        <begin position="1"/>
        <end position="62"/>
    </location>
</feature>
<dbReference type="InterPro" id="IPR029071">
    <property type="entry name" value="Ubiquitin-like_domsf"/>
</dbReference>
<dbReference type="InterPro" id="IPR000626">
    <property type="entry name" value="Ubiquitin-like_dom"/>
</dbReference>
<keyword evidence="2" id="KW-0832">Ubl conjugation</keyword>
<feature type="domain" description="Ubiquitin-like" evidence="3">
    <location>
        <begin position="63"/>
        <end position="111"/>
    </location>
</feature>
<dbReference type="Gene3D" id="3.10.20.90">
    <property type="entry name" value="Phosphatidylinositol 3-kinase Catalytic Subunit, Chain A, domain 1"/>
    <property type="match status" value="2"/>
</dbReference>
<gene>
    <name evidence="4" type="ORF">QVD17_32699</name>
</gene>
<evidence type="ECO:0000313" key="4">
    <source>
        <dbReference type="EMBL" id="KAK1411874.1"/>
    </source>
</evidence>
<keyword evidence="1" id="KW-1017">Isopeptide bond</keyword>
<keyword evidence="5" id="KW-1185">Reference proteome</keyword>
<dbReference type="PROSITE" id="PS50053">
    <property type="entry name" value="UBIQUITIN_2"/>
    <property type="match status" value="2"/>
</dbReference>
<proteinExistence type="predicted"/>
<evidence type="ECO:0000256" key="1">
    <source>
        <dbReference type="ARBA" id="ARBA00022499"/>
    </source>
</evidence>
<dbReference type="Pfam" id="PF00240">
    <property type="entry name" value="ubiquitin"/>
    <property type="match status" value="2"/>
</dbReference>
<evidence type="ECO:0000313" key="5">
    <source>
        <dbReference type="Proteomes" id="UP001229421"/>
    </source>
</evidence>
<protein>
    <recommendedName>
        <fullName evidence="3">Ubiquitin-like domain-containing protein</fullName>
    </recommendedName>
</protein>
<dbReference type="EMBL" id="JAUHHV010000009">
    <property type="protein sequence ID" value="KAK1411874.1"/>
    <property type="molecule type" value="Genomic_DNA"/>
</dbReference>
<evidence type="ECO:0000256" key="2">
    <source>
        <dbReference type="ARBA" id="ARBA00022843"/>
    </source>
</evidence>
<dbReference type="Proteomes" id="UP001229421">
    <property type="component" value="Unassembled WGS sequence"/>
</dbReference>
<sequence length="116" mass="13166">MNVKPSDTIGNVKEKIHVEMHIPSDEQELIFNEMVLHDNEILADYDIIKGSTLTVMHISTGSMQILIKTPFEEGTVTLDVKPSDTIHKVKSMIYDKHGRPPVHLQRLVVDGYKQCN</sequence>
<organism evidence="4 5">
    <name type="scientific">Tagetes erecta</name>
    <name type="common">African marigold</name>
    <dbReference type="NCBI Taxonomy" id="13708"/>
    <lineage>
        <taxon>Eukaryota</taxon>
        <taxon>Viridiplantae</taxon>
        <taxon>Streptophyta</taxon>
        <taxon>Embryophyta</taxon>
        <taxon>Tracheophyta</taxon>
        <taxon>Spermatophyta</taxon>
        <taxon>Magnoliopsida</taxon>
        <taxon>eudicotyledons</taxon>
        <taxon>Gunneridae</taxon>
        <taxon>Pentapetalae</taxon>
        <taxon>asterids</taxon>
        <taxon>campanulids</taxon>
        <taxon>Asterales</taxon>
        <taxon>Asteraceae</taxon>
        <taxon>Asteroideae</taxon>
        <taxon>Heliantheae alliance</taxon>
        <taxon>Tageteae</taxon>
        <taxon>Tagetes</taxon>
    </lineage>
</organism>
<accession>A0AAD8NJF7</accession>
<evidence type="ECO:0000259" key="3">
    <source>
        <dbReference type="PROSITE" id="PS50053"/>
    </source>
</evidence>
<dbReference type="InterPro" id="IPR050158">
    <property type="entry name" value="Ubiquitin_ubiquitin-like"/>
</dbReference>
<reference evidence="4" key="1">
    <citation type="journal article" date="2023" name="bioRxiv">
        <title>Improved chromosome-level genome assembly for marigold (Tagetes erecta).</title>
        <authorList>
            <person name="Jiang F."/>
            <person name="Yuan L."/>
            <person name="Wang S."/>
            <person name="Wang H."/>
            <person name="Xu D."/>
            <person name="Wang A."/>
            <person name="Fan W."/>
        </authorList>
    </citation>
    <scope>NUCLEOTIDE SEQUENCE</scope>
    <source>
        <strain evidence="4">WSJ</strain>
        <tissue evidence="4">Leaf</tissue>
    </source>
</reference>
<dbReference type="AlphaFoldDB" id="A0AAD8NJF7"/>
<dbReference type="GO" id="GO:0003729">
    <property type="term" value="F:mRNA binding"/>
    <property type="evidence" value="ECO:0007669"/>
    <property type="project" value="UniProtKB-ARBA"/>
</dbReference>
<dbReference type="PANTHER" id="PTHR10666">
    <property type="entry name" value="UBIQUITIN"/>
    <property type="match status" value="1"/>
</dbReference>
<dbReference type="SUPFAM" id="SSF54236">
    <property type="entry name" value="Ubiquitin-like"/>
    <property type="match status" value="2"/>
</dbReference>
<comment type="caution">
    <text evidence="4">The sequence shown here is derived from an EMBL/GenBank/DDBJ whole genome shotgun (WGS) entry which is preliminary data.</text>
</comment>
<dbReference type="SMART" id="SM00213">
    <property type="entry name" value="UBQ"/>
    <property type="match status" value="2"/>
</dbReference>
<name>A0AAD8NJF7_TARER</name>